<dbReference type="GO" id="GO:0070475">
    <property type="term" value="P:rRNA base methylation"/>
    <property type="evidence" value="ECO:0007669"/>
    <property type="project" value="InterPro"/>
</dbReference>
<dbReference type="EMBL" id="JAWXYG010000004">
    <property type="protein sequence ID" value="KAK4275265.1"/>
    <property type="molecule type" value="Genomic_DNA"/>
</dbReference>
<organism evidence="2 3">
    <name type="scientific">Acacia crassicarpa</name>
    <name type="common">northern wattle</name>
    <dbReference type="NCBI Taxonomy" id="499986"/>
    <lineage>
        <taxon>Eukaryota</taxon>
        <taxon>Viridiplantae</taxon>
        <taxon>Streptophyta</taxon>
        <taxon>Embryophyta</taxon>
        <taxon>Tracheophyta</taxon>
        <taxon>Spermatophyta</taxon>
        <taxon>Magnoliopsida</taxon>
        <taxon>eudicotyledons</taxon>
        <taxon>Gunneridae</taxon>
        <taxon>Pentapetalae</taxon>
        <taxon>rosids</taxon>
        <taxon>fabids</taxon>
        <taxon>Fabales</taxon>
        <taxon>Fabaceae</taxon>
        <taxon>Caesalpinioideae</taxon>
        <taxon>mimosoid clade</taxon>
        <taxon>Acacieae</taxon>
        <taxon>Acacia</taxon>
    </lineage>
</organism>
<dbReference type="PANTHER" id="PTHR11538:SF103">
    <property type="entry name" value="DUF2431 DOMAIN PROTEIN"/>
    <property type="match status" value="1"/>
</dbReference>
<reference evidence="2" key="1">
    <citation type="submission" date="2023-10" db="EMBL/GenBank/DDBJ databases">
        <title>Chromosome-level genome of the transformable northern wattle, Acacia crassicarpa.</title>
        <authorList>
            <person name="Massaro I."/>
            <person name="Sinha N.R."/>
            <person name="Poethig S."/>
            <person name="Leichty A.R."/>
        </authorList>
    </citation>
    <scope>NUCLEOTIDE SEQUENCE</scope>
    <source>
        <strain evidence="2">Acra3RX</strain>
        <tissue evidence="2">Leaf</tissue>
    </source>
</reference>
<keyword evidence="3" id="KW-1185">Reference proteome</keyword>
<dbReference type="GO" id="GO:0070042">
    <property type="term" value="F:rRNA (uridine-N3-)-methyltransferase activity"/>
    <property type="evidence" value="ECO:0007669"/>
    <property type="project" value="InterPro"/>
</dbReference>
<gene>
    <name evidence="2" type="ORF">QN277_018379</name>
</gene>
<protein>
    <recommendedName>
        <fullName evidence="1">25S rRNA (uridine-N(3))-methyltransferase BMT5-like domain-containing protein</fullName>
    </recommendedName>
</protein>
<dbReference type="AlphaFoldDB" id="A0AAE1JR10"/>
<comment type="caution">
    <text evidence="2">The sequence shown here is derived from an EMBL/GenBank/DDBJ whole genome shotgun (WGS) entry which is preliminary data.</text>
</comment>
<dbReference type="Proteomes" id="UP001293593">
    <property type="component" value="Unassembled WGS sequence"/>
</dbReference>
<feature type="domain" description="25S rRNA (uridine-N(3))-methyltransferase BMT5-like" evidence="1">
    <location>
        <begin position="16"/>
        <end position="180"/>
    </location>
</feature>
<name>A0AAE1JR10_9FABA</name>
<dbReference type="InterPro" id="IPR019446">
    <property type="entry name" value="BMT5-like"/>
</dbReference>
<dbReference type="PANTHER" id="PTHR11538">
    <property type="entry name" value="PHENYLALANYL-TRNA SYNTHETASE"/>
    <property type="match status" value="1"/>
</dbReference>
<accession>A0AAE1JR10</accession>
<evidence type="ECO:0000259" key="1">
    <source>
        <dbReference type="Pfam" id="PF10354"/>
    </source>
</evidence>
<proteinExistence type="predicted"/>
<dbReference type="Pfam" id="PF10354">
    <property type="entry name" value="BMT5-like"/>
    <property type="match status" value="1"/>
</dbReference>
<sequence length="214" mass="24468">MEEKRKKHYSSKHKILLVGEGDFSFSLCLAKAFGSASNMVATSLDSKGTLTRKYSRALNNLNELENLGCTILHEVDAHTMSKHVFLKDKLFDRIVFNFPHAGFLYREHDSLQIELHKGLVEGFMKSSGDMVSEYGEIHVTHKTAYPFSEWKIAKIAEEVGLRLVNEVGFYLWEYEGYINKKGSDMYCDNTFPVGECSTFKFMKKNPPTPQQGYI</sequence>
<evidence type="ECO:0000313" key="2">
    <source>
        <dbReference type="EMBL" id="KAK4275265.1"/>
    </source>
</evidence>
<dbReference type="GO" id="GO:0005737">
    <property type="term" value="C:cytoplasm"/>
    <property type="evidence" value="ECO:0007669"/>
    <property type="project" value="TreeGrafter"/>
</dbReference>
<evidence type="ECO:0000313" key="3">
    <source>
        <dbReference type="Proteomes" id="UP001293593"/>
    </source>
</evidence>